<keyword evidence="3 4" id="KW-0268">Exocytosis</keyword>
<dbReference type="GO" id="GO:0006887">
    <property type="term" value="P:exocytosis"/>
    <property type="evidence" value="ECO:0007669"/>
    <property type="project" value="UniProtKB-KW"/>
</dbReference>
<dbReference type="InterPro" id="IPR046364">
    <property type="entry name" value="Exo70_C"/>
</dbReference>
<dbReference type="Pfam" id="PF20669">
    <property type="entry name" value="Exo70_N"/>
    <property type="match status" value="1"/>
</dbReference>
<dbReference type="Pfam" id="PF03081">
    <property type="entry name" value="Exo70_C"/>
    <property type="match status" value="1"/>
</dbReference>
<reference evidence="8" key="1">
    <citation type="journal article" date="2019" name="Curr. Biol.">
        <title>Genome Sequence of Striga asiatica Provides Insight into the Evolution of Plant Parasitism.</title>
        <authorList>
            <person name="Yoshida S."/>
            <person name="Kim S."/>
            <person name="Wafula E.K."/>
            <person name="Tanskanen J."/>
            <person name="Kim Y.M."/>
            <person name="Honaas L."/>
            <person name="Yang Z."/>
            <person name="Spallek T."/>
            <person name="Conn C.E."/>
            <person name="Ichihashi Y."/>
            <person name="Cheong K."/>
            <person name="Cui S."/>
            <person name="Der J.P."/>
            <person name="Gundlach H."/>
            <person name="Jiao Y."/>
            <person name="Hori C."/>
            <person name="Ishida J.K."/>
            <person name="Kasahara H."/>
            <person name="Kiba T."/>
            <person name="Kim M.S."/>
            <person name="Koo N."/>
            <person name="Laohavisit A."/>
            <person name="Lee Y.H."/>
            <person name="Lumba S."/>
            <person name="McCourt P."/>
            <person name="Mortimer J.C."/>
            <person name="Mutuku J.M."/>
            <person name="Nomura T."/>
            <person name="Sasaki-Sekimoto Y."/>
            <person name="Seto Y."/>
            <person name="Wang Y."/>
            <person name="Wakatake T."/>
            <person name="Sakakibara H."/>
            <person name="Demura T."/>
            <person name="Yamaguchi S."/>
            <person name="Yoneyama K."/>
            <person name="Manabe R.I."/>
            <person name="Nelson D.C."/>
            <person name="Schulman A.H."/>
            <person name="Timko M.P."/>
            <person name="dePamphilis C.W."/>
            <person name="Choi D."/>
            <person name="Shirasu K."/>
        </authorList>
    </citation>
    <scope>NUCLEOTIDE SEQUENCE [LARGE SCALE GENOMIC DNA]</scope>
    <source>
        <strain evidence="8">cv. UVA1</strain>
    </source>
</reference>
<comment type="similarity">
    <text evidence="1 4">Belongs to the EXO70 family.</text>
</comment>
<dbReference type="EMBL" id="BKCP01005761">
    <property type="protein sequence ID" value="GER39838.1"/>
    <property type="molecule type" value="Genomic_DNA"/>
</dbReference>
<dbReference type="GO" id="GO:0000145">
    <property type="term" value="C:exocyst"/>
    <property type="evidence" value="ECO:0007669"/>
    <property type="project" value="InterPro"/>
</dbReference>
<evidence type="ECO:0000256" key="3">
    <source>
        <dbReference type="ARBA" id="ARBA00022483"/>
    </source>
</evidence>
<dbReference type="OrthoDB" id="1922221at2759"/>
<evidence type="ECO:0000256" key="2">
    <source>
        <dbReference type="ARBA" id="ARBA00022448"/>
    </source>
</evidence>
<feature type="compositionally biased region" description="Polar residues" evidence="5">
    <location>
        <begin position="265"/>
        <end position="276"/>
    </location>
</feature>
<evidence type="ECO:0000256" key="4">
    <source>
        <dbReference type="RuleBase" id="RU365026"/>
    </source>
</evidence>
<evidence type="ECO:0000259" key="6">
    <source>
        <dbReference type="Pfam" id="PF03081"/>
    </source>
</evidence>
<organism evidence="7 8">
    <name type="scientific">Striga asiatica</name>
    <name type="common">Asiatic witchweed</name>
    <name type="synonym">Buchnera asiatica</name>
    <dbReference type="NCBI Taxonomy" id="4170"/>
    <lineage>
        <taxon>Eukaryota</taxon>
        <taxon>Viridiplantae</taxon>
        <taxon>Streptophyta</taxon>
        <taxon>Embryophyta</taxon>
        <taxon>Tracheophyta</taxon>
        <taxon>Spermatophyta</taxon>
        <taxon>Magnoliopsida</taxon>
        <taxon>eudicotyledons</taxon>
        <taxon>Gunneridae</taxon>
        <taxon>Pentapetalae</taxon>
        <taxon>asterids</taxon>
        <taxon>lamiids</taxon>
        <taxon>Lamiales</taxon>
        <taxon>Orobanchaceae</taxon>
        <taxon>Buchnereae</taxon>
        <taxon>Striga</taxon>
    </lineage>
</organism>
<evidence type="ECO:0000256" key="1">
    <source>
        <dbReference type="ARBA" id="ARBA00006756"/>
    </source>
</evidence>
<accession>A0A5A7Q4L6</accession>
<keyword evidence="4" id="KW-0653">Protein transport</keyword>
<feature type="domain" description="Exocyst complex subunit Exo70 C-terminal" evidence="6">
    <location>
        <begin position="355"/>
        <end position="639"/>
    </location>
</feature>
<sequence>MTCICREWYNGDGKEELHAGPPIPLSDPPCVFSLFQTKSIKTMGIPARRSGGGGVVGIDMLSERAAQMREALVKSQSITDNMVSILGSFDHRLSALETAMRPTQIRTHAIRKAHENIDKTLKAAEVILSQFDLSRQAEAKILKGPHEDLESYLQAIDQLRNNIKFFSNNKSFKSSDGILNHTNHLLAKAISKLEEEFTQLLSLYSSMPYGLVVPNSCILTQVLLLYGPLSIVSFSKPVEPERLFECLPNSMRPSGSPEHSAGKIPSSNHSENQNSASENSVYITPTLIPPRILPLLHDLVQQMVQAGDHQQLQRVYRDIRSQVLEESLRKLGVEKLSKDDVQKMQWEVLEAKIGNWIHFMRIAVKLLFAGERRVCDQIFEGFDNLMNQCFAEVTTGSVAVLLSFGDAIAKSKRSPEKLFVLLDMYEIMRELHSEIEALFRGKACNEIRESALGLTKRLAQTAQETFGDFEEAVEKDATKTAVADGTVHPLTSYVINYVKFLFDYQSTLKQLFQEFETGDDSNSQLAAVTMRIMQALQTNLDGKSKQYRDTSLTHLFLMNNIHYMVRSVRRSEAKDLLGDDWVQRHRRVVQQHANQYKRIAWAKILQCLSVQGLTSSGGGSSVGADGANSSGVSRALIKDRPLVENGKNPQKYIRYTPEDLEHMLGEFFEGKTLNEPKR</sequence>
<dbReference type="SUPFAM" id="SSF74788">
    <property type="entry name" value="Cullin repeat-like"/>
    <property type="match status" value="1"/>
</dbReference>
<proteinExistence type="inferred from homology"/>
<evidence type="ECO:0000313" key="7">
    <source>
        <dbReference type="EMBL" id="GER39838.1"/>
    </source>
</evidence>
<dbReference type="InterPro" id="IPR004140">
    <property type="entry name" value="Exo70"/>
</dbReference>
<keyword evidence="2 4" id="KW-0813">Transport</keyword>
<dbReference type="Gene3D" id="1.20.1280.170">
    <property type="entry name" value="Exocyst complex component Exo70"/>
    <property type="match status" value="2"/>
</dbReference>
<dbReference type="InterPro" id="IPR016159">
    <property type="entry name" value="Cullin_repeat-like_dom_sf"/>
</dbReference>
<feature type="region of interest" description="Disordered" evidence="5">
    <location>
        <begin position="249"/>
        <end position="276"/>
    </location>
</feature>
<protein>
    <recommendedName>
        <fullName evidence="4">Exocyst subunit Exo70 family protein</fullName>
    </recommendedName>
</protein>
<comment type="function">
    <text evidence="4">Component of the exocyst complex.</text>
</comment>
<dbReference type="AlphaFoldDB" id="A0A5A7Q4L6"/>
<keyword evidence="8" id="KW-1185">Reference proteome</keyword>
<dbReference type="PANTHER" id="PTHR12542:SF41">
    <property type="entry name" value="EXOCYST COMPLEX COMPONENT 7"/>
    <property type="match status" value="1"/>
</dbReference>
<gene>
    <name evidence="7" type="ORF">STAS_16471</name>
</gene>
<dbReference type="Proteomes" id="UP000325081">
    <property type="component" value="Unassembled WGS sequence"/>
</dbReference>
<dbReference type="GO" id="GO:0015031">
    <property type="term" value="P:protein transport"/>
    <property type="evidence" value="ECO:0007669"/>
    <property type="project" value="UniProtKB-KW"/>
</dbReference>
<evidence type="ECO:0000313" key="8">
    <source>
        <dbReference type="Proteomes" id="UP000325081"/>
    </source>
</evidence>
<name>A0A5A7Q4L6_STRAF</name>
<evidence type="ECO:0000256" key="5">
    <source>
        <dbReference type="SAM" id="MobiDB-lite"/>
    </source>
</evidence>
<comment type="caution">
    <text evidence="7">The sequence shown here is derived from an EMBL/GenBank/DDBJ whole genome shotgun (WGS) entry which is preliminary data.</text>
</comment>
<dbReference type="GO" id="GO:0005546">
    <property type="term" value="F:phosphatidylinositol-4,5-bisphosphate binding"/>
    <property type="evidence" value="ECO:0007669"/>
    <property type="project" value="InterPro"/>
</dbReference>
<dbReference type="PANTHER" id="PTHR12542">
    <property type="entry name" value="EXOCYST COMPLEX PROTEIN EXO70"/>
    <property type="match status" value="1"/>
</dbReference>